<comment type="caution">
    <text evidence="1">The sequence shown here is derived from an EMBL/GenBank/DDBJ whole genome shotgun (WGS) entry which is preliminary data.</text>
</comment>
<evidence type="ECO:0000313" key="2">
    <source>
        <dbReference type="Proteomes" id="UP001162992"/>
    </source>
</evidence>
<evidence type="ECO:0000313" key="1">
    <source>
        <dbReference type="EMBL" id="KAJ7571047.1"/>
    </source>
</evidence>
<accession>A0ACC2EX14</accession>
<reference evidence="2" key="1">
    <citation type="journal article" date="2024" name="Proc. Natl. Acad. Sci. U.S.A.">
        <title>Extraordinary preservation of gene collinearity over three hundred million years revealed in homosporous lycophytes.</title>
        <authorList>
            <person name="Li C."/>
            <person name="Wickell D."/>
            <person name="Kuo L.Y."/>
            <person name="Chen X."/>
            <person name="Nie B."/>
            <person name="Liao X."/>
            <person name="Peng D."/>
            <person name="Ji J."/>
            <person name="Jenkins J."/>
            <person name="Williams M."/>
            <person name="Shu S."/>
            <person name="Plott C."/>
            <person name="Barry K."/>
            <person name="Rajasekar S."/>
            <person name="Grimwood J."/>
            <person name="Han X."/>
            <person name="Sun S."/>
            <person name="Hou Z."/>
            <person name="He W."/>
            <person name="Dai G."/>
            <person name="Sun C."/>
            <person name="Schmutz J."/>
            <person name="Leebens-Mack J.H."/>
            <person name="Li F.W."/>
            <person name="Wang L."/>
        </authorList>
    </citation>
    <scope>NUCLEOTIDE SEQUENCE [LARGE SCALE GENOMIC DNA]</scope>
    <source>
        <strain evidence="2">cv. PW_Plant_1</strain>
    </source>
</reference>
<gene>
    <name evidence="1" type="ORF">O6H91_01G146500</name>
</gene>
<sequence length="513" mass="57398">MMGKIREHKTIAEEEKARGEEEAFLPGSVEKKRLNDLGDDNLALVLSFLSPSEVGQCACVSRRLRGLCKDDSKVWLQMCERSWGRRTCVKRWGKGRVCLRVLHGVLLRWEKVIGFWRGIGNKGRGCLVDFEWGTHFILGFKVLPATCGSYGVCKIPFLWIGVSSDGSDLCFVDRHAYKDPCYSANEIMQSLRDAPVIQRDQFEKIGFDTETAVSMGLTMVNVHFIGINHLLMEEMHQQKLAGKRLSLAEAATVTSFGSSSQLGNNSHPSRVGGFEVYKSGCSPPGSFPYEMYHFLASKVTSAGGDTAERRQMRRDRMRALSQGKQLPEPEYFVKVLQCTPTKTRPLQGLWKGLCHCMSLDFILLSYDEQGGIVCRKIKECSGIASGGPVYWTARPPICSNVPLSPEEQGFYDNCLHVKPRILGKVPEMLGPGNLTNADHIDNFMAEEVVGMLHVTPDRDHCCFLSNITSEQCKEGRVWLYESGRFGYGVLHTNSITDFRLITSRGCLLDVVDK</sequence>
<keyword evidence="2" id="KW-1185">Reference proteome</keyword>
<protein>
    <submittedName>
        <fullName evidence="1">Uncharacterized protein</fullName>
    </submittedName>
</protein>
<organism evidence="1 2">
    <name type="scientific">Diphasiastrum complanatum</name>
    <name type="common">Issler's clubmoss</name>
    <name type="synonym">Lycopodium complanatum</name>
    <dbReference type="NCBI Taxonomy" id="34168"/>
    <lineage>
        <taxon>Eukaryota</taxon>
        <taxon>Viridiplantae</taxon>
        <taxon>Streptophyta</taxon>
        <taxon>Embryophyta</taxon>
        <taxon>Tracheophyta</taxon>
        <taxon>Lycopodiopsida</taxon>
        <taxon>Lycopodiales</taxon>
        <taxon>Lycopodiaceae</taxon>
        <taxon>Lycopodioideae</taxon>
        <taxon>Diphasiastrum</taxon>
    </lineage>
</organism>
<dbReference type="EMBL" id="CM055092">
    <property type="protein sequence ID" value="KAJ7571047.1"/>
    <property type="molecule type" value="Genomic_DNA"/>
</dbReference>
<name>A0ACC2EX14_DIPCM</name>
<dbReference type="Proteomes" id="UP001162992">
    <property type="component" value="Chromosome 1"/>
</dbReference>
<proteinExistence type="predicted"/>